<comment type="caution">
    <text evidence="2">The sequence shown here is derived from an EMBL/GenBank/DDBJ whole genome shotgun (WGS) entry which is preliminary data.</text>
</comment>
<gene>
    <name evidence="2" type="ORF">GCM10007418_16700</name>
</gene>
<dbReference type="InterPro" id="IPR050767">
    <property type="entry name" value="Sel1_AlgK"/>
</dbReference>
<reference evidence="3" key="1">
    <citation type="journal article" date="2019" name="Int. J. Syst. Evol. Microbiol.">
        <title>The Global Catalogue of Microorganisms (GCM) 10K type strain sequencing project: providing services to taxonomists for standard genome sequencing and annotation.</title>
        <authorList>
            <consortium name="The Broad Institute Genomics Platform"/>
            <consortium name="The Broad Institute Genome Sequencing Center for Infectious Disease"/>
            <person name="Wu L."/>
            <person name="Ma J."/>
        </authorList>
    </citation>
    <scope>NUCLEOTIDE SEQUENCE [LARGE SCALE GENOMIC DNA]</scope>
    <source>
        <strain evidence="3">CGMCC 1.12482</strain>
    </source>
</reference>
<dbReference type="SMART" id="SM00671">
    <property type="entry name" value="SEL1"/>
    <property type="match status" value="5"/>
</dbReference>
<accession>A0ABQ1PIU9</accession>
<protein>
    <recommendedName>
        <fullName evidence="4">Sel1 repeat family protein</fullName>
    </recommendedName>
</protein>
<keyword evidence="3" id="KW-1185">Reference proteome</keyword>
<evidence type="ECO:0000256" key="1">
    <source>
        <dbReference type="SAM" id="MobiDB-lite"/>
    </source>
</evidence>
<feature type="compositionally biased region" description="Low complexity" evidence="1">
    <location>
        <begin position="179"/>
        <end position="190"/>
    </location>
</feature>
<dbReference type="InterPro" id="IPR011990">
    <property type="entry name" value="TPR-like_helical_dom_sf"/>
</dbReference>
<evidence type="ECO:0000313" key="2">
    <source>
        <dbReference type="EMBL" id="GGC97994.1"/>
    </source>
</evidence>
<feature type="compositionally biased region" description="Low complexity" evidence="1">
    <location>
        <begin position="154"/>
        <end position="168"/>
    </location>
</feature>
<organism evidence="2 3">
    <name type="scientific">Halopseudomonas salina</name>
    <dbReference type="NCBI Taxonomy" id="1323744"/>
    <lineage>
        <taxon>Bacteria</taxon>
        <taxon>Pseudomonadati</taxon>
        <taxon>Pseudomonadota</taxon>
        <taxon>Gammaproteobacteria</taxon>
        <taxon>Pseudomonadales</taxon>
        <taxon>Pseudomonadaceae</taxon>
        <taxon>Halopseudomonas</taxon>
    </lineage>
</organism>
<sequence length="439" mass="47673">MHAFPATLVVGLLAFSLSGCSSLPDREEVWSRSSDFFNQSAEVLKAQRKRLANFAGSLVSSKDDEARDKEVSALFAQPYIDPLTRYLEERSGDDRFAAQLARVAAERNRRCADIADTYADRTATRDNLQRMRRGYLYSCPTEVQRFAARVDSGTNTTTASRSDSTRAAQVARPGKQVESPAARPVSSASSDQPDTELEDALSRRQHSDCYLLFTIRNNTQALEACEPLAAEGDAKAQHHMAQLALMSNNTSSAADWAKQSAAQKYPPGQLALGLLLQDGRGIAKDPIRAHGLLKSAADQGLAEAAYYTGLSFQTGTGVSANAANAARYLEKAAASGHIPAYFALAELHEGSAPEQSRYWLDQAARKGSARAQYLLGESYARGTHGQTDNEAAYVWYSLALLNGHDDAKAGIERQEKLLTGSQLATARSRVEDGINGRWD</sequence>
<dbReference type="Proteomes" id="UP000638188">
    <property type="component" value="Unassembled WGS sequence"/>
</dbReference>
<dbReference type="PANTHER" id="PTHR11102">
    <property type="entry name" value="SEL-1-LIKE PROTEIN"/>
    <property type="match status" value="1"/>
</dbReference>
<proteinExistence type="predicted"/>
<dbReference type="Pfam" id="PF08238">
    <property type="entry name" value="Sel1"/>
    <property type="match status" value="4"/>
</dbReference>
<evidence type="ECO:0000313" key="3">
    <source>
        <dbReference type="Proteomes" id="UP000638188"/>
    </source>
</evidence>
<dbReference type="SUPFAM" id="SSF81901">
    <property type="entry name" value="HCP-like"/>
    <property type="match status" value="1"/>
</dbReference>
<dbReference type="Gene3D" id="1.25.40.10">
    <property type="entry name" value="Tetratricopeptide repeat domain"/>
    <property type="match status" value="2"/>
</dbReference>
<dbReference type="PANTHER" id="PTHR11102:SF160">
    <property type="entry name" value="ERAD-ASSOCIATED E3 UBIQUITIN-PROTEIN LIGASE COMPONENT HRD3"/>
    <property type="match status" value="1"/>
</dbReference>
<feature type="region of interest" description="Disordered" evidence="1">
    <location>
        <begin position="150"/>
        <end position="201"/>
    </location>
</feature>
<dbReference type="InterPro" id="IPR006597">
    <property type="entry name" value="Sel1-like"/>
</dbReference>
<dbReference type="RefSeq" id="WP_150278630.1">
    <property type="nucleotide sequence ID" value="NZ_BMFF01000003.1"/>
</dbReference>
<dbReference type="EMBL" id="BMFF01000003">
    <property type="protein sequence ID" value="GGC97994.1"/>
    <property type="molecule type" value="Genomic_DNA"/>
</dbReference>
<evidence type="ECO:0008006" key="4">
    <source>
        <dbReference type="Google" id="ProtNLM"/>
    </source>
</evidence>
<name>A0ABQ1PIU9_9GAMM</name>